<proteinExistence type="predicted"/>
<dbReference type="Proteomes" id="UP000195918">
    <property type="component" value="Unassembled WGS sequence"/>
</dbReference>
<dbReference type="GO" id="GO:0003700">
    <property type="term" value="F:DNA-binding transcription factor activity"/>
    <property type="evidence" value="ECO:0007669"/>
    <property type="project" value="InterPro"/>
</dbReference>
<dbReference type="PANTHER" id="PTHR43280">
    <property type="entry name" value="ARAC-FAMILY TRANSCRIPTIONAL REGULATOR"/>
    <property type="match status" value="1"/>
</dbReference>
<dbReference type="SUPFAM" id="SSF46689">
    <property type="entry name" value="Homeodomain-like"/>
    <property type="match status" value="2"/>
</dbReference>
<accession>A0A1X6WL61</accession>
<evidence type="ECO:0000256" key="1">
    <source>
        <dbReference type="ARBA" id="ARBA00023015"/>
    </source>
</evidence>
<evidence type="ECO:0000259" key="4">
    <source>
        <dbReference type="PROSITE" id="PS01124"/>
    </source>
</evidence>
<dbReference type="InterPro" id="IPR018062">
    <property type="entry name" value="HTH_AraC-typ_CS"/>
</dbReference>
<dbReference type="Pfam" id="PF12833">
    <property type="entry name" value="HTH_18"/>
    <property type="match status" value="1"/>
</dbReference>
<dbReference type="SMART" id="SM00342">
    <property type="entry name" value="HTH_ARAC"/>
    <property type="match status" value="1"/>
</dbReference>
<dbReference type="InterPro" id="IPR003313">
    <property type="entry name" value="AraC-bd"/>
</dbReference>
<dbReference type="Gene3D" id="1.10.10.60">
    <property type="entry name" value="Homeodomain-like"/>
    <property type="match status" value="2"/>
</dbReference>
<sequence>MSFEHEFIEYANHRIPLNWIVHSWKESTTTVLPHWHTSFEISYTYSGTIDNFTINGNSYETEPGTILLINSAEIHSAFSTYCSDLEALTIQIPFDFLNQLLPNFDYMKFSNQPLGNQEELNHFRELLSRFYHLVKKEPIPFLEVQLMSLMYEIIYLMAKNWMTEEKMPINSNLYNKKLGQIQMILSFIQKNYSQDLTVEKIATEFHLSTNSLSKLFKKNLGLSVMKYVQLVRVNKAQSYLIKSDKTIQVISDLSGFPNEKSFRKAFEDIFKQTPKKYQLAYKNMIIDHKK</sequence>
<reference evidence="6" key="1">
    <citation type="submission" date="2017-02" db="EMBL/GenBank/DDBJ databases">
        <authorList>
            <person name="Dridi B."/>
        </authorList>
    </citation>
    <scope>NUCLEOTIDE SEQUENCE [LARGE SCALE GENOMIC DNA]</scope>
    <source>
        <strain evidence="6">bH819</strain>
    </source>
</reference>
<keyword evidence="6" id="KW-1185">Reference proteome</keyword>
<feature type="domain" description="HTH araC/xylS-type" evidence="4">
    <location>
        <begin position="182"/>
        <end position="280"/>
    </location>
</feature>
<keyword evidence="3" id="KW-0804">Transcription</keyword>
<dbReference type="PROSITE" id="PS00041">
    <property type="entry name" value="HTH_ARAC_FAMILY_1"/>
    <property type="match status" value="1"/>
</dbReference>
<dbReference type="OrthoDB" id="9799319at2"/>
<dbReference type="RefSeq" id="WP_086950640.1">
    <property type="nucleotide sequence ID" value="NZ_FWFD01000007.1"/>
</dbReference>
<evidence type="ECO:0000313" key="5">
    <source>
        <dbReference type="EMBL" id="SLM84997.1"/>
    </source>
</evidence>
<name>A0A1X6WL61_9ENTE</name>
<dbReference type="SUPFAM" id="SSF51215">
    <property type="entry name" value="Regulatory protein AraC"/>
    <property type="match status" value="1"/>
</dbReference>
<dbReference type="GO" id="GO:0043565">
    <property type="term" value="F:sequence-specific DNA binding"/>
    <property type="evidence" value="ECO:0007669"/>
    <property type="project" value="InterPro"/>
</dbReference>
<dbReference type="InterPro" id="IPR037923">
    <property type="entry name" value="HTH-like"/>
</dbReference>
<gene>
    <name evidence="5" type="ORF">FM121_02800</name>
</gene>
<dbReference type="Gene3D" id="2.60.120.10">
    <property type="entry name" value="Jelly Rolls"/>
    <property type="match status" value="1"/>
</dbReference>
<keyword evidence="2" id="KW-0238">DNA-binding</keyword>
<dbReference type="Pfam" id="PF02311">
    <property type="entry name" value="AraC_binding"/>
    <property type="match status" value="1"/>
</dbReference>
<organism evidence="5 6">
    <name type="scientific">Vagococcus fluvialis bH819</name>
    <dbReference type="NCBI Taxonomy" id="1255619"/>
    <lineage>
        <taxon>Bacteria</taxon>
        <taxon>Bacillati</taxon>
        <taxon>Bacillota</taxon>
        <taxon>Bacilli</taxon>
        <taxon>Lactobacillales</taxon>
        <taxon>Enterococcaceae</taxon>
        <taxon>Vagococcus</taxon>
    </lineage>
</organism>
<evidence type="ECO:0000256" key="2">
    <source>
        <dbReference type="ARBA" id="ARBA00023125"/>
    </source>
</evidence>
<keyword evidence="1" id="KW-0805">Transcription regulation</keyword>
<dbReference type="PANTHER" id="PTHR43280:SF2">
    <property type="entry name" value="HTH-TYPE TRANSCRIPTIONAL REGULATOR EXSA"/>
    <property type="match status" value="1"/>
</dbReference>
<evidence type="ECO:0000256" key="3">
    <source>
        <dbReference type="ARBA" id="ARBA00023163"/>
    </source>
</evidence>
<protein>
    <submittedName>
        <fullName evidence="5">Transcriptional regulator, AraC family</fullName>
    </submittedName>
</protein>
<dbReference type="EMBL" id="FWFD01000007">
    <property type="protein sequence ID" value="SLM84997.1"/>
    <property type="molecule type" value="Genomic_DNA"/>
</dbReference>
<dbReference type="AlphaFoldDB" id="A0A1X6WL61"/>
<dbReference type="InterPro" id="IPR009057">
    <property type="entry name" value="Homeodomain-like_sf"/>
</dbReference>
<dbReference type="PROSITE" id="PS01124">
    <property type="entry name" value="HTH_ARAC_FAMILY_2"/>
    <property type="match status" value="1"/>
</dbReference>
<dbReference type="InterPro" id="IPR018060">
    <property type="entry name" value="HTH_AraC"/>
</dbReference>
<dbReference type="InterPro" id="IPR014710">
    <property type="entry name" value="RmlC-like_jellyroll"/>
</dbReference>
<evidence type="ECO:0000313" key="6">
    <source>
        <dbReference type="Proteomes" id="UP000195918"/>
    </source>
</evidence>